<protein>
    <recommendedName>
        <fullName evidence="8">Major facilitator superfamily associated domain-containing protein</fullName>
    </recommendedName>
</protein>
<feature type="compositionally biased region" description="Basic and acidic residues" evidence="6">
    <location>
        <begin position="98"/>
        <end position="112"/>
    </location>
</feature>
<evidence type="ECO:0000313" key="10">
    <source>
        <dbReference type="Proteomes" id="UP001159428"/>
    </source>
</evidence>
<dbReference type="EMBL" id="CALNXJ010000015">
    <property type="protein sequence ID" value="CAH3115717.1"/>
    <property type="molecule type" value="Genomic_DNA"/>
</dbReference>
<keyword evidence="10" id="KW-1185">Reference proteome</keyword>
<reference evidence="9 10" key="1">
    <citation type="submission" date="2022-05" db="EMBL/GenBank/DDBJ databases">
        <authorList>
            <consortium name="Genoscope - CEA"/>
            <person name="William W."/>
        </authorList>
    </citation>
    <scope>NUCLEOTIDE SEQUENCE [LARGE SCALE GENOMIC DNA]</scope>
</reference>
<feature type="transmembrane region" description="Helical" evidence="7">
    <location>
        <begin position="15"/>
        <end position="33"/>
    </location>
</feature>
<dbReference type="AlphaFoldDB" id="A0AAU9WHQ1"/>
<feature type="transmembrane region" description="Helical" evidence="7">
    <location>
        <begin position="153"/>
        <end position="174"/>
    </location>
</feature>
<comment type="similarity">
    <text evidence="2">Belongs to the major facilitator superfamily. MFSD6 family.</text>
</comment>
<dbReference type="Pfam" id="PF12832">
    <property type="entry name" value="MFS_1_like"/>
    <property type="match status" value="1"/>
</dbReference>
<evidence type="ECO:0000256" key="1">
    <source>
        <dbReference type="ARBA" id="ARBA00004141"/>
    </source>
</evidence>
<dbReference type="InterPro" id="IPR036259">
    <property type="entry name" value="MFS_trans_sf"/>
</dbReference>
<feature type="transmembrane region" description="Helical" evidence="7">
    <location>
        <begin position="378"/>
        <end position="396"/>
    </location>
</feature>
<dbReference type="InterPro" id="IPR024989">
    <property type="entry name" value="MFS_assoc_dom"/>
</dbReference>
<feature type="transmembrane region" description="Helical" evidence="7">
    <location>
        <begin position="227"/>
        <end position="245"/>
    </location>
</feature>
<feature type="transmembrane region" description="Helical" evidence="7">
    <location>
        <begin position="309"/>
        <end position="334"/>
    </location>
</feature>
<feature type="region of interest" description="Disordered" evidence="6">
    <location>
        <begin position="84"/>
        <end position="130"/>
    </location>
</feature>
<keyword evidence="3 7" id="KW-0812">Transmembrane</keyword>
<dbReference type="SUPFAM" id="SSF103473">
    <property type="entry name" value="MFS general substrate transporter"/>
    <property type="match status" value="1"/>
</dbReference>
<feature type="transmembrane region" description="Helical" evidence="7">
    <location>
        <begin position="45"/>
        <end position="63"/>
    </location>
</feature>
<evidence type="ECO:0000256" key="5">
    <source>
        <dbReference type="ARBA" id="ARBA00023136"/>
    </source>
</evidence>
<organism evidence="9 10">
    <name type="scientific">Pocillopora meandrina</name>
    <dbReference type="NCBI Taxonomy" id="46732"/>
    <lineage>
        <taxon>Eukaryota</taxon>
        <taxon>Metazoa</taxon>
        <taxon>Cnidaria</taxon>
        <taxon>Anthozoa</taxon>
        <taxon>Hexacorallia</taxon>
        <taxon>Scleractinia</taxon>
        <taxon>Astrocoeniina</taxon>
        <taxon>Pocilloporidae</taxon>
        <taxon>Pocillopora</taxon>
    </lineage>
</organism>
<accession>A0AAU9WHQ1</accession>
<sequence length="474" mass="52748">MPVYWQQLGLPPTQIGILRAVWGVAYSLGGVIFGKMASKRKIRRALLMMSILSTAIIPLVSLIPRRTHDECSVELGENLDENKSRIITPQEGKNSSHPNDEWIKSHEKKPEILEQSTSRRSLPPIKKRTPRQAPLVGDHVLILEKNPQDIDTIFLIFLFIVFVGELLASPAFGLANSEIVDYLGENSRDFGKIRLWGPIGHIIVVPTTTVFVTHYHYVICGEYQDNFAVIFAVTSIMAMASLVSVTQLGDQTIKHSDNTEGNGNGKPLTLFEFFSRYQNFVFIVMTFLIGCFDGVVATFGFWYTKTLDVTIATLVFGFSRMTSSAVSVVFLGFTSMCVKKTGYSGITVFSMMLFFIWSEGMSLMKNPWLMLLFETISYTAYVTGFTGVISYFGEVTPNHLMDTVQGGVNSLFLGVGCGVGTALCGFFIDAFGAVEAFRLFALGEAVLLVLFVVNQVTYFCLKKNEKEEKTKLLE</sequence>
<evidence type="ECO:0000256" key="7">
    <source>
        <dbReference type="SAM" id="Phobius"/>
    </source>
</evidence>
<comment type="subcellular location">
    <subcellularLocation>
        <location evidence="1">Membrane</location>
        <topology evidence="1">Multi-pass membrane protein</topology>
    </subcellularLocation>
</comment>
<evidence type="ECO:0000256" key="3">
    <source>
        <dbReference type="ARBA" id="ARBA00022692"/>
    </source>
</evidence>
<evidence type="ECO:0000256" key="6">
    <source>
        <dbReference type="SAM" id="MobiDB-lite"/>
    </source>
</evidence>
<evidence type="ECO:0000313" key="9">
    <source>
        <dbReference type="EMBL" id="CAH3115717.1"/>
    </source>
</evidence>
<feature type="compositionally biased region" description="Polar residues" evidence="6">
    <location>
        <begin position="85"/>
        <end position="97"/>
    </location>
</feature>
<dbReference type="PANTHER" id="PTHR16172">
    <property type="entry name" value="MAJOR FACILITATOR SUPERFAMILY DOMAIN-CONTAINING PROTEIN 6-LIKE"/>
    <property type="match status" value="1"/>
</dbReference>
<dbReference type="Proteomes" id="UP001159428">
    <property type="component" value="Unassembled WGS sequence"/>
</dbReference>
<keyword evidence="5 7" id="KW-0472">Membrane</keyword>
<dbReference type="Gene3D" id="1.20.1250.20">
    <property type="entry name" value="MFS general substrate transporter like domains"/>
    <property type="match status" value="2"/>
</dbReference>
<feature type="transmembrane region" description="Helical" evidence="7">
    <location>
        <begin position="440"/>
        <end position="461"/>
    </location>
</feature>
<dbReference type="GO" id="GO:0016020">
    <property type="term" value="C:membrane"/>
    <property type="evidence" value="ECO:0007669"/>
    <property type="project" value="UniProtKB-SubCell"/>
</dbReference>
<gene>
    <name evidence="9" type="ORF">PMEA_00006709</name>
</gene>
<feature type="transmembrane region" description="Helical" evidence="7">
    <location>
        <begin position="341"/>
        <end position="358"/>
    </location>
</feature>
<keyword evidence="4 7" id="KW-1133">Transmembrane helix</keyword>
<dbReference type="InterPro" id="IPR051717">
    <property type="entry name" value="MFS_MFSD6"/>
</dbReference>
<name>A0AAU9WHQ1_9CNID</name>
<feature type="transmembrane region" description="Helical" evidence="7">
    <location>
        <begin position="408"/>
        <end position="428"/>
    </location>
</feature>
<proteinExistence type="inferred from homology"/>
<evidence type="ECO:0000256" key="2">
    <source>
        <dbReference type="ARBA" id="ARBA00005241"/>
    </source>
</evidence>
<feature type="transmembrane region" description="Helical" evidence="7">
    <location>
        <begin position="195"/>
        <end position="215"/>
    </location>
</feature>
<evidence type="ECO:0000256" key="4">
    <source>
        <dbReference type="ARBA" id="ARBA00022989"/>
    </source>
</evidence>
<feature type="transmembrane region" description="Helical" evidence="7">
    <location>
        <begin position="280"/>
        <end position="303"/>
    </location>
</feature>
<feature type="domain" description="Major facilitator superfamily associated" evidence="8">
    <location>
        <begin position="2"/>
        <end position="438"/>
    </location>
</feature>
<comment type="caution">
    <text evidence="9">The sequence shown here is derived from an EMBL/GenBank/DDBJ whole genome shotgun (WGS) entry which is preliminary data.</text>
</comment>
<dbReference type="PANTHER" id="PTHR16172:SF2">
    <property type="entry name" value="MAJOR FACILITATOR SUPERFAMILY DOMAIN-CONTAINING PROTEIN 6"/>
    <property type="match status" value="1"/>
</dbReference>
<evidence type="ECO:0000259" key="8">
    <source>
        <dbReference type="Pfam" id="PF12832"/>
    </source>
</evidence>